<evidence type="ECO:0000313" key="1">
    <source>
        <dbReference type="EMBL" id="PSH62918.1"/>
    </source>
</evidence>
<evidence type="ECO:0000313" key="2">
    <source>
        <dbReference type="Proteomes" id="UP000241444"/>
    </source>
</evidence>
<reference evidence="2" key="1">
    <citation type="submission" date="2017-11" db="EMBL/GenBank/DDBJ databases">
        <authorList>
            <person name="Kuznetsova I."/>
            <person name="Sazanova A."/>
            <person name="Chirak E."/>
            <person name="Safronova V."/>
            <person name="Willems A."/>
        </authorList>
    </citation>
    <scope>NUCLEOTIDE SEQUENCE [LARGE SCALE GENOMIC DNA]</scope>
    <source>
        <strain evidence="2">STM 196</strain>
    </source>
</reference>
<accession>A0A2P7B8Z4</accession>
<comment type="caution">
    <text evidence="1">The sequence shown here is derived from an EMBL/GenBank/DDBJ whole genome shotgun (WGS) entry which is preliminary data.</text>
</comment>
<gene>
    <name evidence="1" type="ORF">CU102_24555</name>
</gene>
<dbReference type="AlphaFoldDB" id="A0A2P7B8Z4"/>
<name>A0A2P7B8Z4_9HYPH</name>
<proteinExistence type="predicted"/>
<keyword evidence="2" id="KW-1185">Reference proteome</keyword>
<protein>
    <submittedName>
        <fullName evidence="1">Uncharacterized protein</fullName>
    </submittedName>
</protein>
<sequence length="68" mass="7542">MLLSPHLSGTPRADRKQSVFALADHIEMLGIDVIALQEVYLTPYDEEIRLGPNQPVIQSRALSIGDLQ</sequence>
<dbReference type="Proteomes" id="UP000241444">
    <property type="component" value="Unassembled WGS sequence"/>
</dbReference>
<dbReference type="EMBL" id="PGGO01000027">
    <property type="protein sequence ID" value="PSH62918.1"/>
    <property type="molecule type" value="Genomic_DNA"/>
</dbReference>
<organism evidence="1 2">
    <name type="scientific">Phyllobacterium brassicacearum</name>
    <dbReference type="NCBI Taxonomy" id="314235"/>
    <lineage>
        <taxon>Bacteria</taxon>
        <taxon>Pseudomonadati</taxon>
        <taxon>Pseudomonadota</taxon>
        <taxon>Alphaproteobacteria</taxon>
        <taxon>Hyphomicrobiales</taxon>
        <taxon>Phyllobacteriaceae</taxon>
        <taxon>Phyllobacterium</taxon>
    </lineage>
</organism>